<dbReference type="CDD" id="cd00093">
    <property type="entry name" value="HTH_XRE"/>
    <property type="match status" value="1"/>
</dbReference>
<organism evidence="3 4">
    <name type="scientific">Streptomyces halstedii</name>
    <dbReference type="NCBI Taxonomy" id="1944"/>
    <lineage>
        <taxon>Bacteria</taxon>
        <taxon>Bacillati</taxon>
        <taxon>Actinomycetota</taxon>
        <taxon>Actinomycetes</taxon>
        <taxon>Kitasatosporales</taxon>
        <taxon>Streptomycetaceae</taxon>
        <taxon>Streptomyces</taxon>
    </lineage>
</organism>
<name>A0ABS6TJU7_STRHA</name>
<dbReference type="RefSeq" id="WP_228867230.1">
    <property type="nucleotide sequence ID" value="NZ_JAHUVW010000001.1"/>
</dbReference>
<protein>
    <submittedName>
        <fullName evidence="3">Helix-turn-helix domain-containing protein</fullName>
    </submittedName>
</protein>
<comment type="caution">
    <text evidence="3">The sequence shown here is derived from an EMBL/GenBank/DDBJ whole genome shotgun (WGS) entry which is preliminary data.</text>
</comment>
<evidence type="ECO:0000259" key="2">
    <source>
        <dbReference type="PROSITE" id="PS50943"/>
    </source>
</evidence>
<dbReference type="SMART" id="SM00530">
    <property type="entry name" value="HTH_XRE"/>
    <property type="match status" value="1"/>
</dbReference>
<sequence length="123" mass="13146">MDEHLAGLLGLDLDDAQTSAAVSDVDAVMMLIETLVKHRKACRITQKQVAQAMETTQSAVSDLERLGGDPRLSTLMRYARAVGMAVAIRPHVVGEPVLSTDSWEPLAQSAEPVPVAGRRRGAA</sequence>
<dbReference type="SUPFAM" id="SSF47413">
    <property type="entry name" value="lambda repressor-like DNA-binding domains"/>
    <property type="match status" value="1"/>
</dbReference>
<dbReference type="Gene3D" id="1.10.260.40">
    <property type="entry name" value="lambda repressor-like DNA-binding domains"/>
    <property type="match status" value="1"/>
</dbReference>
<proteinExistence type="predicted"/>
<evidence type="ECO:0000256" key="1">
    <source>
        <dbReference type="SAM" id="MobiDB-lite"/>
    </source>
</evidence>
<gene>
    <name evidence="3" type="ORF">STHAL_03115</name>
</gene>
<evidence type="ECO:0000313" key="3">
    <source>
        <dbReference type="EMBL" id="MBV7668495.1"/>
    </source>
</evidence>
<evidence type="ECO:0000313" key="4">
    <source>
        <dbReference type="Proteomes" id="UP000735541"/>
    </source>
</evidence>
<dbReference type="EMBL" id="JAHUVW010000001">
    <property type="protein sequence ID" value="MBV7668495.1"/>
    <property type="molecule type" value="Genomic_DNA"/>
</dbReference>
<dbReference type="PROSITE" id="PS50943">
    <property type="entry name" value="HTH_CROC1"/>
    <property type="match status" value="1"/>
</dbReference>
<dbReference type="InterPro" id="IPR001387">
    <property type="entry name" value="Cro/C1-type_HTH"/>
</dbReference>
<keyword evidence="4" id="KW-1185">Reference proteome</keyword>
<feature type="region of interest" description="Disordered" evidence="1">
    <location>
        <begin position="104"/>
        <end position="123"/>
    </location>
</feature>
<dbReference type="InterPro" id="IPR010982">
    <property type="entry name" value="Lambda_DNA-bd_dom_sf"/>
</dbReference>
<accession>A0ABS6TJU7</accession>
<reference evidence="3 4" key="1">
    <citation type="submission" date="2021-07" db="EMBL/GenBank/DDBJ databases">
        <title>Sequencing Streptomyces halstedii LGO-A4 genome an citrus endophytic actinomycete.</title>
        <authorList>
            <person name="Samborskyy M."/>
            <person name="Scott N."/>
            <person name="Deglau R."/>
            <person name="Dickens S."/>
            <person name="Oliveira L.G."/>
        </authorList>
    </citation>
    <scope>NUCLEOTIDE SEQUENCE [LARGE SCALE GENOMIC DNA]</scope>
    <source>
        <strain evidence="3 4">LGO-A4</strain>
    </source>
</reference>
<feature type="domain" description="HTH cro/C1-type" evidence="2">
    <location>
        <begin position="35"/>
        <end position="89"/>
    </location>
</feature>
<dbReference type="Pfam" id="PF01381">
    <property type="entry name" value="HTH_3"/>
    <property type="match status" value="1"/>
</dbReference>
<dbReference type="Proteomes" id="UP000735541">
    <property type="component" value="Unassembled WGS sequence"/>
</dbReference>